<dbReference type="EMBL" id="WTVN01000010">
    <property type="protein sequence ID" value="NMG43819.1"/>
    <property type="molecule type" value="Genomic_DNA"/>
</dbReference>
<feature type="domain" description="RelA/SpoT" evidence="1">
    <location>
        <begin position="41"/>
        <end position="167"/>
    </location>
</feature>
<name>A0ABX1PWK2_9RHOO</name>
<dbReference type="PANTHER" id="PTHR41773">
    <property type="entry name" value="GTP PYROPHOSPHATASE-RELATED"/>
    <property type="match status" value="1"/>
</dbReference>
<dbReference type="CDD" id="cd05399">
    <property type="entry name" value="NT_Rel-Spo_like"/>
    <property type="match status" value="1"/>
</dbReference>
<evidence type="ECO:0000313" key="3">
    <source>
        <dbReference type="Proteomes" id="UP000623795"/>
    </source>
</evidence>
<dbReference type="SMART" id="SM00954">
    <property type="entry name" value="RelA_SpoT"/>
    <property type="match status" value="1"/>
</dbReference>
<dbReference type="Gene3D" id="1.10.287.860">
    <property type="entry name" value="Nucleotidyltransferase"/>
    <property type="match status" value="1"/>
</dbReference>
<evidence type="ECO:0000313" key="2">
    <source>
        <dbReference type="EMBL" id="NMG43819.1"/>
    </source>
</evidence>
<gene>
    <name evidence="2" type="ORF">GPA22_08755</name>
</gene>
<evidence type="ECO:0000259" key="1">
    <source>
        <dbReference type="SMART" id="SM00954"/>
    </source>
</evidence>
<dbReference type="InterPro" id="IPR007685">
    <property type="entry name" value="RelA_SpoT"/>
</dbReference>
<dbReference type="PANTHER" id="PTHR41773:SF1">
    <property type="entry name" value="RELA_SPOT DOMAIN-CONTAINING PROTEIN"/>
    <property type="match status" value="1"/>
</dbReference>
<dbReference type="Proteomes" id="UP000623795">
    <property type="component" value="Unassembled WGS sequence"/>
</dbReference>
<dbReference type="SUPFAM" id="SSF81301">
    <property type="entry name" value="Nucleotidyltransferase"/>
    <property type="match status" value="1"/>
</dbReference>
<dbReference type="Gene3D" id="3.30.460.10">
    <property type="entry name" value="Beta Polymerase, domain 2"/>
    <property type="match status" value="1"/>
</dbReference>
<reference evidence="2 3" key="1">
    <citation type="submission" date="2019-12" db="EMBL/GenBank/DDBJ databases">
        <title>Comparative genomics gives insights into the taxonomy of the Azoarcus-Aromatoleum group and reveals separate origins of nif in the plant-associated Azoarcus and non-plant-associated Aromatoleum sub-groups.</title>
        <authorList>
            <person name="Lafos M."/>
            <person name="Maluk M."/>
            <person name="Batista M."/>
            <person name="Junghare M."/>
            <person name="Carmona M."/>
            <person name="Faoro H."/>
            <person name="Cruz L.M."/>
            <person name="Battistoni F."/>
            <person name="De Souza E."/>
            <person name="Pedrosa F."/>
            <person name="Chen W.-M."/>
            <person name="Poole P.S."/>
            <person name="Dixon R.A."/>
            <person name="James E.K."/>
        </authorList>
    </citation>
    <scope>NUCLEOTIDE SEQUENCE [LARGE SCALE GENOMIC DNA]</scope>
    <source>
        <strain evidence="2 3">Td21</strain>
    </source>
</reference>
<proteinExistence type="predicted"/>
<organism evidence="2 3">
    <name type="scientific">Aromatoleum toluvorans</name>
    <dbReference type="NCBI Taxonomy" id="92002"/>
    <lineage>
        <taxon>Bacteria</taxon>
        <taxon>Pseudomonadati</taxon>
        <taxon>Pseudomonadota</taxon>
        <taxon>Betaproteobacteria</taxon>
        <taxon>Rhodocyclales</taxon>
        <taxon>Rhodocyclaceae</taxon>
        <taxon>Aromatoleum</taxon>
    </lineage>
</organism>
<keyword evidence="3" id="KW-1185">Reference proteome</keyword>
<accession>A0ABX1PWK2</accession>
<dbReference type="RefSeq" id="WP_169255711.1">
    <property type="nucleotide sequence ID" value="NZ_WTVN01000010.1"/>
</dbReference>
<dbReference type="InterPro" id="IPR043519">
    <property type="entry name" value="NT_sf"/>
</dbReference>
<sequence length="351" mass="40875">MNTEQWLDETLPRHARLTQAVVTIIENLLKSREIDYLTITGRTKDKQGALEKIKRKGYKDPAKQLTDLSGIRIIVFFESDIQAVSELVTASFCVDKENSLNKDRLLSTDQIGYRSVHFVCDLGDQRGTLPEFHGLSGLKFEFQVRTVLQHAWAELAHDRNYKFSGKLPREIERKLYLYAGMLEIADKGFDEISTQIDDYIRSLQQRSAEGDLSAEIDSISLAQFIEDWSRENDFPLDEAFFKDKYGELVEELKQFGVTTLFDLKEIIPNGYQKISKQVGHSTTAYGLIRNWMLITDWRRFLREVTFNWVMSEPEIFRAYFDVNEFSEFAKSFEWEIESNEVSDEDDFDITN</sequence>
<dbReference type="Pfam" id="PF04607">
    <property type="entry name" value="RelA_SpoT"/>
    <property type="match status" value="1"/>
</dbReference>
<comment type="caution">
    <text evidence="2">The sequence shown here is derived from an EMBL/GenBank/DDBJ whole genome shotgun (WGS) entry which is preliminary data.</text>
</comment>
<protein>
    <submittedName>
        <fullName evidence="2">GTP pyrophosphokinase</fullName>
    </submittedName>
</protein>